<dbReference type="PANTHER" id="PTHR30027:SF3">
    <property type="entry name" value="16S RRNA (URACIL(1498)-N(3))-METHYLTRANSFERASE"/>
    <property type="match status" value="1"/>
</dbReference>
<keyword evidence="5" id="KW-0698">rRNA processing</keyword>
<evidence type="ECO:0000256" key="1">
    <source>
        <dbReference type="ARBA" id="ARBA00004496"/>
    </source>
</evidence>
<feature type="domain" description="Ribosomal RNA small subunit methyltransferase E methyltransferase" evidence="11">
    <location>
        <begin position="1"/>
        <end position="44"/>
    </location>
</feature>
<dbReference type="Proteomes" id="UP000280073">
    <property type="component" value="Unassembled WGS sequence"/>
</dbReference>
<dbReference type="Pfam" id="PF04452">
    <property type="entry name" value="Methyltrans_RNA"/>
    <property type="match status" value="1"/>
</dbReference>
<dbReference type="PANTHER" id="PTHR30027">
    <property type="entry name" value="RIBOSOMAL RNA SMALL SUBUNIT METHYLTRANSFERASE E"/>
    <property type="match status" value="1"/>
</dbReference>
<proteinExistence type="inferred from homology"/>
<keyword evidence="8" id="KW-0949">S-adenosyl-L-methionine</keyword>
<dbReference type="EMBL" id="RFDI01002541">
    <property type="protein sequence ID" value="RSR15312.1"/>
    <property type="molecule type" value="Genomic_DNA"/>
</dbReference>
<comment type="catalytic activity">
    <reaction evidence="10">
        <text>uridine(1498) in 16S rRNA + S-adenosyl-L-methionine = N(3)-methyluridine(1498) in 16S rRNA + S-adenosyl-L-homocysteine + H(+)</text>
        <dbReference type="Rhea" id="RHEA:42920"/>
        <dbReference type="Rhea" id="RHEA-COMP:10283"/>
        <dbReference type="Rhea" id="RHEA-COMP:10284"/>
        <dbReference type="ChEBI" id="CHEBI:15378"/>
        <dbReference type="ChEBI" id="CHEBI:57856"/>
        <dbReference type="ChEBI" id="CHEBI:59789"/>
        <dbReference type="ChEBI" id="CHEBI:65315"/>
        <dbReference type="ChEBI" id="CHEBI:74502"/>
        <dbReference type="EC" id="2.1.1.193"/>
    </reaction>
</comment>
<dbReference type="SUPFAM" id="SSF75217">
    <property type="entry name" value="alpha/beta knot"/>
    <property type="match status" value="1"/>
</dbReference>
<name>A0A3R9TYG3_ACIBA</name>
<dbReference type="InterPro" id="IPR006700">
    <property type="entry name" value="RsmE"/>
</dbReference>
<dbReference type="InterPro" id="IPR046886">
    <property type="entry name" value="RsmE_MTase_dom"/>
</dbReference>
<reference evidence="12 13" key="1">
    <citation type="submission" date="2018-10" db="EMBL/GenBank/DDBJ databases">
        <title>GWAS and RNA-Seq identify cryptic mechanisms of antimicrobial resistance in Acinetobacter baumannii.</title>
        <authorList>
            <person name="Sahl J.W."/>
        </authorList>
    </citation>
    <scope>NUCLEOTIDE SEQUENCE [LARGE SCALE GENOMIC DNA]</scope>
    <source>
        <strain evidence="12 13">TG28175</strain>
    </source>
</reference>
<accession>A0A3R9TYG3</accession>
<dbReference type="AlphaFoldDB" id="A0A3R9TYG3"/>
<dbReference type="GO" id="GO:0005737">
    <property type="term" value="C:cytoplasm"/>
    <property type="evidence" value="ECO:0007669"/>
    <property type="project" value="UniProtKB-SubCell"/>
</dbReference>
<keyword evidence="6 12" id="KW-0489">Methyltransferase</keyword>
<dbReference type="RefSeq" id="WP_306698792.1">
    <property type="nucleotide sequence ID" value="NZ_JAVDML010000011.1"/>
</dbReference>
<dbReference type="InterPro" id="IPR029028">
    <property type="entry name" value="Alpha/beta_knot_MTases"/>
</dbReference>
<dbReference type="InterPro" id="IPR029026">
    <property type="entry name" value="tRNA_m1G_MTases_N"/>
</dbReference>
<evidence type="ECO:0000259" key="11">
    <source>
        <dbReference type="Pfam" id="PF04452"/>
    </source>
</evidence>
<gene>
    <name evidence="12" type="ORF">EA686_28695</name>
</gene>
<feature type="non-terminal residue" evidence="12">
    <location>
        <position position="1"/>
    </location>
</feature>
<organism evidence="12 13">
    <name type="scientific">Acinetobacter baumannii</name>
    <dbReference type="NCBI Taxonomy" id="470"/>
    <lineage>
        <taxon>Bacteria</taxon>
        <taxon>Pseudomonadati</taxon>
        <taxon>Pseudomonadota</taxon>
        <taxon>Gammaproteobacteria</taxon>
        <taxon>Moraxellales</taxon>
        <taxon>Moraxellaceae</taxon>
        <taxon>Acinetobacter</taxon>
        <taxon>Acinetobacter calcoaceticus/baumannii complex</taxon>
    </lineage>
</organism>
<keyword evidence="4" id="KW-0963">Cytoplasm</keyword>
<evidence type="ECO:0000256" key="2">
    <source>
        <dbReference type="ARBA" id="ARBA00005528"/>
    </source>
</evidence>
<evidence type="ECO:0000256" key="5">
    <source>
        <dbReference type="ARBA" id="ARBA00022552"/>
    </source>
</evidence>
<comment type="subcellular location">
    <subcellularLocation>
        <location evidence="1">Cytoplasm</location>
    </subcellularLocation>
</comment>
<evidence type="ECO:0000256" key="8">
    <source>
        <dbReference type="ARBA" id="ARBA00022691"/>
    </source>
</evidence>
<dbReference type="GO" id="GO:0070475">
    <property type="term" value="P:rRNA base methylation"/>
    <property type="evidence" value="ECO:0007669"/>
    <property type="project" value="TreeGrafter"/>
</dbReference>
<protein>
    <recommendedName>
        <fullName evidence="3">16S rRNA (uracil(1498)-N(3))-methyltransferase</fullName>
        <ecNumber evidence="3">2.1.1.193</ecNumber>
    </recommendedName>
</protein>
<dbReference type="NCBIfam" id="TIGR00046">
    <property type="entry name" value="RsmE family RNA methyltransferase"/>
    <property type="match status" value="1"/>
</dbReference>
<comment type="similarity">
    <text evidence="2">Belongs to the RNA methyltransferase RsmE family.</text>
</comment>
<evidence type="ECO:0000256" key="9">
    <source>
        <dbReference type="ARBA" id="ARBA00025699"/>
    </source>
</evidence>
<evidence type="ECO:0000256" key="4">
    <source>
        <dbReference type="ARBA" id="ARBA00022490"/>
    </source>
</evidence>
<evidence type="ECO:0000256" key="7">
    <source>
        <dbReference type="ARBA" id="ARBA00022679"/>
    </source>
</evidence>
<evidence type="ECO:0000256" key="10">
    <source>
        <dbReference type="ARBA" id="ARBA00047944"/>
    </source>
</evidence>
<keyword evidence="7 12" id="KW-0808">Transferase</keyword>
<evidence type="ECO:0000256" key="6">
    <source>
        <dbReference type="ARBA" id="ARBA00022603"/>
    </source>
</evidence>
<evidence type="ECO:0000313" key="13">
    <source>
        <dbReference type="Proteomes" id="UP000280073"/>
    </source>
</evidence>
<comment type="function">
    <text evidence="9">Specifically methylates the N3 position of the uracil ring of uridine 1498 (m3U1498) in 16S rRNA. Acts on the fully assembled 30S ribosomal subunit.</text>
</comment>
<dbReference type="Gene3D" id="3.40.1280.10">
    <property type="match status" value="1"/>
</dbReference>
<dbReference type="GO" id="GO:0070042">
    <property type="term" value="F:rRNA (uridine-N3-)-methyltransferase activity"/>
    <property type="evidence" value="ECO:0007669"/>
    <property type="project" value="TreeGrafter"/>
</dbReference>
<evidence type="ECO:0000256" key="3">
    <source>
        <dbReference type="ARBA" id="ARBA00012328"/>
    </source>
</evidence>
<evidence type="ECO:0000313" key="12">
    <source>
        <dbReference type="EMBL" id="RSR15312.1"/>
    </source>
</evidence>
<comment type="caution">
    <text evidence="12">The sequence shown here is derived from an EMBL/GenBank/DDBJ whole genome shotgun (WGS) entry which is preliminary data.</text>
</comment>
<dbReference type="EC" id="2.1.1.193" evidence="3"/>
<sequence length="51" mass="5579">LIGPEGGLSENEITQANQAGFMNWCIGDRVLRTETAPVVALSILNYRFLSI</sequence>